<keyword evidence="1" id="KW-0472">Membrane</keyword>
<keyword evidence="1" id="KW-0812">Transmembrane</keyword>
<protein>
    <submittedName>
        <fullName evidence="2">Uncharacterized protein</fullName>
    </submittedName>
</protein>
<evidence type="ECO:0000256" key="1">
    <source>
        <dbReference type="SAM" id="Phobius"/>
    </source>
</evidence>
<evidence type="ECO:0000313" key="3">
    <source>
        <dbReference type="Proteomes" id="UP001235939"/>
    </source>
</evidence>
<keyword evidence="3" id="KW-1185">Reference proteome</keyword>
<feature type="transmembrane region" description="Helical" evidence="1">
    <location>
        <begin position="107"/>
        <end position="126"/>
    </location>
</feature>
<proteinExistence type="predicted"/>
<name>A0ABY6LAG4_9ARAC</name>
<gene>
    <name evidence="2" type="ORF">LAZ67_16000265</name>
</gene>
<dbReference type="EMBL" id="CP092878">
    <property type="protein sequence ID" value="UYV78145.1"/>
    <property type="molecule type" value="Genomic_DNA"/>
</dbReference>
<keyword evidence="1" id="KW-1133">Transmembrane helix</keyword>
<sequence>MCVCAGQACAWERHLCSPRHPQEEIQNPTKQRLTYFRPIMRADGLEKMLGKFEGRPAMSWLEGIKKAIGRSLDKLTIGKVRCLSSNNLRSMEFLYSLYNGIRNNNNLLTLAGLAVAMWCCISLRQLGKMM</sequence>
<evidence type="ECO:0000313" key="2">
    <source>
        <dbReference type="EMBL" id="UYV78145.1"/>
    </source>
</evidence>
<accession>A0ABY6LAG4</accession>
<organism evidence="2 3">
    <name type="scientific">Cordylochernes scorpioides</name>
    <dbReference type="NCBI Taxonomy" id="51811"/>
    <lineage>
        <taxon>Eukaryota</taxon>
        <taxon>Metazoa</taxon>
        <taxon>Ecdysozoa</taxon>
        <taxon>Arthropoda</taxon>
        <taxon>Chelicerata</taxon>
        <taxon>Arachnida</taxon>
        <taxon>Pseudoscorpiones</taxon>
        <taxon>Cheliferoidea</taxon>
        <taxon>Chernetidae</taxon>
        <taxon>Cordylochernes</taxon>
    </lineage>
</organism>
<dbReference type="Proteomes" id="UP001235939">
    <property type="component" value="Chromosome 16"/>
</dbReference>
<reference evidence="2 3" key="1">
    <citation type="submission" date="2022-01" db="EMBL/GenBank/DDBJ databases">
        <title>A chromosomal length assembly of Cordylochernes scorpioides.</title>
        <authorList>
            <person name="Zeh D."/>
            <person name="Zeh J."/>
        </authorList>
    </citation>
    <scope>NUCLEOTIDE SEQUENCE [LARGE SCALE GENOMIC DNA]</scope>
    <source>
        <strain evidence="2">IN4F17</strain>
        <tissue evidence="2">Whole Body</tissue>
    </source>
</reference>